<dbReference type="Proteomes" id="UP001595937">
    <property type="component" value="Unassembled WGS sequence"/>
</dbReference>
<dbReference type="RefSeq" id="WP_319021707.1">
    <property type="nucleotide sequence ID" value="NZ_BAAAIR010000031.1"/>
</dbReference>
<proteinExistence type="inferred from homology"/>
<evidence type="ECO:0000313" key="4">
    <source>
        <dbReference type="Proteomes" id="UP001595937"/>
    </source>
</evidence>
<reference evidence="4" key="1">
    <citation type="journal article" date="2019" name="Int. J. Syst. Evol. Microbiol.">
        <title>The Global Catalogue of Microorganisms (GCM) 10K type strain sequencing project: providing services to taxonomists for standard genome sequencing and annotation.</title>
        <authorList>
            <consortium name="The Broad Institute Genomics Platform"/>
            <consortium name="The Broad Institute Genome Sequencing Center for Infectious Disease"/>
            <person name="Wu L."/>
            <person name="Ma J."/>
        </authorList>
    </citation>
    <scope>NUCLEOTIDE SEQUENCE [LARGE SCALE GENOMIC DNA]</scope>
    <source>
        <strain evidence="4">CGMCC 1.16455</strain>
    </source>
</reference>
<dbReference type="PANTHER" id="PTHR35601:SF1">
    <property type="entry name" value="TOXIN RELE"/>
    <property type="match status" value="1"/>
</dbReference>
<keyword evidence="4" id="KW-1185">Reference proteome</keyword>
<sequence length="89" mass="10179">MLPAADRIDYSNNAAKALRKIQPQKQRKRIVEAIEALVEDPRPEGCTKLTDGGGAYRIRVGDYRIVYEILDGKISIQVVRIGHRREVYR</sequence>
<dbReference type="SUPFAM" id="SSF143011">
    <property type="entry name" value="RelE-like"/>
    <property type="match status" value="1"/>
</dbReference>
<protein>
    <submittedName>
        <fullName evidence="3">Type II toxin-antitoxin system RelE/ParE family toxin</fullName>
    </submittedName>
</protein>
<dbReference type="EMBL" id="JBHSLN010000014">
    <property type="protein sequence ID" value="MFC5296780.1"/>
    <property type="molecule type" value="Genomic_DNA"/>
</dbReference>
<evidence type="ECO:0000256" key="1">
    <source>
        <dbReference type="ARBA" id="ARBA00006226"/>
    </source>
</evidence>
<evidence type="ECO:0000313" key="3">
    <source>
        <dbReference type="EMBL" id="MFC5296780.1"/>
    </source>
</evidence>
<name>A0ABW0FFZ6_9MICO</name>
<comment type="similarity">
    <text evidence="1">Belongs to the RelE toxin family.</text>
</comment>
<dbReference type="GeneID" id="303296653"/>
<organism evidence="3 4">
    <name type="scientific">Brachybacterium tyrofermentans</name>
    <dbReference type="NCBI Taxonomy" id="47848"/>
    <lineage>
        <taxon>Bacteria</taxon>
        <taxon>Bacillati</taxon>
        <taxon>Actinomycetota</taxon>
        <taxon>Actinomycetes</taxon>
        <taxon>Micrococcales</taxon>
        <taxon>Dermabacteraceae</taxon>
        <taxon>Brachybacterium</taxon>
    </lineage>
</organism>
<accession>A0ABW0FFZ6</accession>
<dbReference type="InterPro" id="IPR007712">
    <property type="entry name" value="RelE/ParE_toxin"/>
</dbReference>
<gene>
    <name evidence="3" type="ORF">ACFPK8_04595</name>
</gene>
<dbReference type="Gene3D" id="3.30.2310.20">
    <property type="entry name" value="RelE-like"/>
    <property type="match status" value="1"/>
</dbReference>
<keyword evidence="2" id="KW-1277">Toxin-antitoxin system</keyword>
<dbReference type="InterPro" id="IPR035093">
    <property type="entry name" value="RelE/ParE_toxin_dom_sf"/>
</dbReference>
<dbReference type="PANTHER" id="PTHR35601">
    <property type="entry name" value="TOXIN RELE"/>
    <property type="match status" value="1"/>
</dbReference>
<dbReference type="NCBIfam" id="TIGR02385">
    <property type="entry name" value="RelE_StbE"/>
    <property type="match status" value="1"/>
</dbReference>
<dbReference type="Pfam" id="PF05016">
    <property type="entry name" value="ParE_toxin"/>
    <property type="match status" value="1"/>
</dbReference>
<evidence type="ECO:0000256" key="2">
    <source>
        <dbReference type="ARBA" id="ARBA00022649"/>
    </source>
</evidence>
<comment type="caution">
    <text evidence="3">The sequence shown here is derived from an EMBL/GenBank/DDBJ whole genome shotgun (WGS) entry which is preliminary data.</text>
</comment>